<dbReference type="InterPro" id="IPR018181">
    <property type="entry name" value="Heat_shock_70_CS"/>
</dbReference>
<dbReference type="GO" id="GO:0140662">
    <property type="term" value="F:ATP-dependent protein folding chaperone"/>
    <property type="evidence" value="ECO:0007669"/>
    <property type="project" value="InterPro"/>
</dbReference>
<dbReference type="SUPFAM" id="SSF53067">
    <property type="entry name" value="Actin-like ATPase domain"/>
    <property type="match status" value="2"/>
</dbReference>
<dbReference type="PROSITE" id="PS00329">
    <property type="entry name" value="HSP70_2"/>
    <property type="match status" value="1"/>
</dbReference>
<dbReference type="PANTHER" id="PTHR42749:SF1">
    <property type="entry name" value="CELL SHAPE-DETERMINING PROTEIN MREB"/>
    <property type="match status" value="1"/>
</dbReference>
<evidence type="ECO:0000313" key="6">
    <source>
        <dbReference type="Proteomes" id="UP000183656"/>
    </source>
</evidence>
<comment type="similarity">
    <text evidence="1">Belongs to the heat shock protein 70 family.</text>
</comment>
<evidence type="ECO:0000256" key="3">
    <source>
        <dbReference type="ARBA" id="ARBA00022840"/>
    </source>
</evidence>
<dbReference type="AlphaFoldDB" id="A0A1I7H9C8"/>
<name>A0A1I7H9C8_9BURK</name>
<dbReference type="GO" id="GO:0005524">
    <property type="term" value="F:ATP binding"/>
    <property type="evidence" value="ECO:0007669"/>
    <property type="project" value="UniProtKB-KW"/>
</dbReference>
<dbReference type="InterPro" id="IPR043129">
    <property type="entry name" value="ATPase_NBD"/>
</dbReference>
<evidence type="ECO:0000256" key="2">
    <source>
        <dbReference type="ARBA" id="ARBA00022741"/>
    </source>
</evidence>
<dbReference type="STRING" id="343013.SAMN04489707_100963"/>
<organism evidence="5 6">
    <name type="scientific">Paenacidovorax caeni</name>
    <dbReference type="NCBI Taxonomy" id="343013"/>
    <lineage>
        <taxon>Bacteria</taxon>
        <taxon>Pseudomonadati</taxon>
        <taxon>Pseudomonadota</taxon>
        <taxon>Betaproteobacteria</taxon>
        <taxon>Burkholderiales</taxon>
        <taxon>Comamonadaceae</taxon>
        <taxon>Paenacidovorax</taxon>
    </lineage>
</organism>
<protein>
    <submittedName>
        <fullName evidence="5">Hsp70 protein</fullName>
    </submittedName>
</protein>
<reference evidence="5 6" key="1">
    <citation type="submission" date="2016-10" db="EMBL/GenBank/DDBJ databases">
        <authorList>
            <person name="de Groot N.N."/>
        </authorList>
    </citation>
    <scope>NUCLEOTIDE SEQUENCE [LARGE SCALE GENOMIC DNA]</scope>
    <source>
        <strain evidence="5 6">R-24608</strain>
    </source>
</reference>
<dbReference type="Gene3D" id="3.90.640.10">
    <property type="entry name" value="Actin, Chain A, domain 4"/>
    <property type="match status" value="1"/>
</dbReference>
<keyword evidence="6" id="KW-1185">Reference proteome</keyword>
<proteinExistence type="inferred from homology"/>
<dbReference type="PANTHER" id="PTHR42749">
    <property type="entry name" value="CELL SHAPE-DETERMINING PROTEIN MREB"/>
    <property type="match status" value="1"/>
</dbReference>
<evidence type="ECO:0000256" key="1">
    <source>
        <dbReference type="ARBA" id="ARBA00007381"/>
    </source>
</evidence>
<keyword evidence="3" id="KW-0067">ATP-binding</keyword>
<evidence type="ECO:0000256" key="4">
    <source>
        <dbReference type="SAM" id="MobiDB-lite"/>
    </source>
</evidence>
<dbReference type="InterPro" id="IPR013126">
    <property type="entry name" value="Hsp_70_fam"/>
</dbReference>
<dbReference type="Proteomes" id="UP000183656">
    <property type="component" value="Unassembled WGS sequence"/>
</dbReference>
<dbReference type="Pfam" id="PF12531">
    <property type="entry name" value="DUF3731"/>
    <property type="match status" value="1"/>
</dbReference>
<dbReference type="CDD" id="cd10170">
    <property type="entry name" value="ASKHA_NBD_HSP70"/>
    <property type="match status" value="1"/>
</dbReference>
<dbReference type="OrthoDB" id="580874at2"/>
<dbReference type="Gene3D" id="3.30.420.40">
    <property type="match status" value="2"/>
</dbReference>
<keyword evidence="2" id="KW-0547">Nucleotide-binding</keyword>
<sequence length="950" mass="102137">MTTAPTPHPATARYAVGIDLGTSHTVVASVPLHGGPGDIALLPIPQRTTASEVQALPMLPSVRYQAAPGELGDAWRQPWPPLGASDEAPAITGRWARELGASVPARLVASAKSWLSHPGVDRSAPILPWGAPEDVARISPLDASAATLAHVRATWDLAHPDAPLAQQAVVLTVPASFDEGARALTLEAAQRAGLPPVQLLEEPKAAFHDWLVLQGDALAAQLAHSRLVLVVDVGGGTTDLTLIRATPAPHGALPTLTRVAVGEHLMLGGDNMDLALAHRLEPQFAGPGQRLAPGRFAQLVQRCRQAKEQLLAEGAPAQTTITLLGGGSRLLAQTRSAPLTQADVHAWVVEGFLPPAQATDAPARRQGALRGLGLPYPADAAITRHLAQFLAQHAGGEWPDTVLLNGGVFHAHALAERLTDQLAQWRGAPVRVLHNPHPDWAVARGAAAHGLAQYKEKTALAQEGQAPAAPKTIVPRIGGGSARSYWLVLPGAPGGARQALCLLPRGTEEGVRLVLSGRRFALRLGQAVRFDLVARSQGQAQAGQIAALEGEGWTELPPLATVLPAPAGRATAQVEVQLQACMSEVGTLEVRCVAAQGPCDDPAQTWLLPFAVRGAVAGDATESIASSAHPESAGTEKRLQAALTLVERIFGHQAQEVAPKEVRQLRAALERQIGPREDWDVATLRTLFDALLARAKRRRRTPEHERVWLNLAGWCLRPGVGAQLDAWRIGQVWQLYPQGLGHSQDSANWTEWWVFWRRVAAGLDEAQQMEVLEAVAGCMQKTVQRASAKGAKAPWGSYDDMLRLFAAMEAVPWQYRQEMGQWMLQRLRRPDEPAHTWWAIGRLAARQPLAANAHRVMPPEAAQEFLDATLAQDWRKNEHAMFAAVQMARMTGERTLDLPDTARTAVLDKLRASGAPQRWVAQVEQVQEMSHEDRQRSLGDSLPPGLVLVG</sequence>
<dbReference type="EMBL" id="FPBX01000009">
    <property type="protein sequence ID" value="SFU57240.1"/>
    <property type="molecule type" value="Genomic_DNA"/>
</dbReference>
<dbReference type="InterPro" id="IPR021030">
    <property type="entry name" value="DUF3731"/>
</dbReference>
<dbReference type="Pfam" id="PF00012">
    <property type="entry name" value="HSP70"/>
    <property type="match status" value="1"/>
</dbReference>
<dbReference type="PRINTS" id="PR00301">
    <property type="entry name" value="HEATSHOCK70"/>
</dbReference>
<dbReference type="RefSeq" id="WP_054255899.1">
    <property type="nucleotide sequence ID" value="NZ_CYIG01000011.1"/>
</dbReference>
<feature type="region of interest" description="Disordered" evidence="4">
    <location>
        <begin position="928"/>
        <end position="950"/>
    </location>
</feature>
<evidence type="ECO:0000313" key="5">
    <source>
        <dbReference type="EMBL" id="SFU57240.1"/>
    </source>
</evidence>
<accession>A0A1I7H9C8</accession>
<gene>
    <name evidence="5" type="ORF">SAMN04489707_100963</name>
</gene>